<reference evidence="3" key="1">
    <citation type="submission" date="2020-02" db="EMBL/GenBank/DDBJ databases">
        <authorList>
            <person name="Meier V. D."/>
        </authorList>
    </citation>
    <scope>NUCLEOTIDE SEQUENCE</scope>
    <source>
        <strain evidence="3">AVDCRST_MAG18</strain>
    </source>
</reference>
<proteinExistence type="inferred from homology"/>
<feature type="domain" description="Protein SirB1 N-terminal" evidence="2">
    <location>
        <begin position="55"/>
        <end position="212"/>
    </location>
</feature>
<organism evidence="3">
    <name type="scientific">uncultured Thermomicrobiales bacterium</name>
    <dbReference type="NCBI Taxonomy" id="1645740"/>
    <lineage>
        <taxon>Bacteria</taxon>
        <taxon>Pseudomonadati</taxon>
        <taxon>Thermomicrobiota</taxon>
        <taxon>Thermomicrobia</taxon>
        <taxon>Thermomicrobiales</taxon>
        <taxon>environmental samples</taxon>
    </lineage>
</organism>
<dbReference type="PANTHER" id="PTHR31350">
    <property type="entry name" value="SI:DKEY-261L7.2"/>
    <property type="match status" value="1"/>
</dbReference>
<dbReference type="Gene3D" id="1.25.40.10">
    <property type="entry name" value="Tetratricopeptide repeat domain"/>
    <property type="match status" value="1"/>
</dbReference>
<dbReference type="EMBL" id="CADCWN010000043">
    <property type="protein sequence ID" value="CAA9554585.1"/>
    <property type="molecule type" value="Genomic_DNA"/>
</dbReference>
<dbReference type="Pfam" id="PF13371">
    <property type="entry name" value="TPR_9"/>
    <property type="match status" value="1"/>
</dbReference>
<comment type="similarity">
    <text evidence="1">Belongs to the UPF0162 family.</text>
</comment>
<dbReference type="PANTHER" id="PTHR31350:SF21">
    <property type="entry name" value="F-BOX ONLY PROTEIN 21"/>
    <property type="match status" value="1"/>
</dbReference>
<accession>A0A6J4UMB0</accession>
<protein>
    <recommendedName>
        <fullName evidence="2">Protein SirB1 N-terminal domain-containing protein</fullName>
    </recommendedName>
</protein>
<dbReference type="AlphaFoldDB" id="A0A6J4UMB0"/>
<dbReference type="SUPFAM" id="SSF48452">
    <property type="entry name" value="TPR-like"/>
    <property type="match status" value="1"/>
</dbReference>
<evidence type="ECO:0000259" key="2">
    <source>
        <dbReference type="Pfam" id="PF13369"/>
    </source>
</evidence>
<gene>
    <name evidence="3" type="ORF">AVDCRST_MAG18-583</name>
</gene>
<sequence>MDVPNRRPTDQPGEPSAAAFAALMRERDELLPLDRAALLLARGIAYPDLDVDATLAVLDDLARRLRTRLPARREPWAVAGAIRDYLGGDLRFRGPDNEREDAYYDARNSYLNDVLGRRIGIPIGLSIVYIEVARRIDFPLVGVGMPVHFVIKHPLGESPEDGIFLDPFHGGVLLTPPQLRQRFAAQFRDQHPFAEHYLGAVTKKQLLTRVLNNLRGVYLGRHQLRNALNVLDYLLLIAPWDLETRRDRGLLALRLGEFRRALEDLQSYEEFATNDPNLPVIRGHIEALRRRFTLGG</sequence>
<dbReference type="InterPro" id="IPR011990">
    <property type="entry name" value="TPR-like_helical_dom_sf"/>
</dbReference>
<name>A0A6J4UMB0_9BACT</name>
<dbReference type="InterPro" id="IPR032698">
    <property type="entry name" value="SirB1_N"/>
</dbReference>
<dbReference type="Pfam" id="PF13369">
    <property type="entry name" value="Transglut_core2"/>
    <property type="match status" value="1"/>
</dbReference>
<evidence type="ECO:0000256" key="1">
    <source>
        <dbReference type="ARBA" id="ARBA00007100"/>
    </source>
</evidence>
<evidence type="ECO:0000313" key="3">
    <source>
        <dbReference type="EMBL" id="CAA9554585.1"/>
    </source>
</evidence>